<proteinExistence type="predicted"/>
<dbReference type="AlphaFoldDB" id="A0A4P2R4B8"/>
<gene>
    <name evidence="2" type="ORF">SOCE836_096850</name>
</gene>
<evidence type="ECO:0000256" key="1">
    <source>
        <dbReference type="SAM" id="MobiDB-lite"/>
    </source>
</evidence>
<dbReference type="Gene3D" id="3.30.420.430">
    <property type="match status" value="1"/>
</dbReference>
<organism evidence="2 3">
    <name type="scientific">Sorangium cellulosum</name>
    <name type="common">Polyangium cellulosum</name>
    <dbReference type="NCBI Taxonomy" id="56"/>
    <lineage>
        <taxon>Bacteria</taxon>
        <taxon>Pseudomonadati</taxon>
        <taxon>Myxococcota</taxon>
        <taxon>Polyangia</taxon>
        <taxon>Polyangiales</taxon>
        <taxon>Polyangiaceae</taxon>
        <taxon>Sorangium</taxon>
    </lineage>
</organism>
<protein>
    <submittedName>
        <fullName evidence="2">Uncharacterized protein</fullName>
    </submittedName>
</protein>
<evidence type="ECO:0000313" key="2">
    <source>
        <dbReference type="EMBL" id="AUX37461.1"/>
    </source>
</evidence>
<dbReference type="EMBL" id="CP012672">
    <property type="protein sequence ID" value="AUX37461.1"/>
    <property type="molecule type" value="Genomic_DNA"/>
</dbReference>
<accession>A0A4P2R4B8</accession>
<evidence type="ECO:0000313" key="3">
    <source>
        <dbReference type="Proteomes" id="UP000295497"/>
    </source>
</evidence>
<name>A0A4P2R4B8_SORCE</name>
<dbReference type="Proteomes" id="UP000295497">
    <property type="component" value="Chromosome"/>
</dbReference>
<sequence length="203" mass="21864">MANFEQNKPIETVENHVEITPTNGRLLQPGLHVFQLVVEDQAGNRSAPASIEVIIRDTTAPTAVLRLVVPQKENPDAWPEAGKPFELSAEGSSDFGGGPIVKYIWTLVSAPVKTRTPPLVVDPPLVIDPPVVRPPVEPLTPVVVNPPVVRPPVEPLTPVVVNPAVVRPPVGPINPPGRDALIGVPRDEPIVQPGVPPRRREDR</sequence>
<dbReference type="RefSeq" id="WP_129580088.1">
    <property type="nucleotide sequence ID" value="NZ_CP012672.1"/>
</dbReference>
<feature type="region of interest" description="Disordered" evidence="1">
    <location>
        <begin position="169"/>
        <end position="203"/>
    </location>
</feature>
<reference evidence="2 3" key="1">
    <citation type="submission" date="2015-09" db="EMBL/GenBank/DDBJ databases">
        <title>Sorangium comparison.</title>
        <authorList>
            <person name="Zaburannyi N."/>
            <person name="Bunk B."/>
            <person name="Overmann J."/>
            <person name="Mueller R."/>
        </authorList>
    </citation>
    <scope>NUCLEOTIDE SEQUENCE [LARGE SCALE GENOMIC DNA]</scope>
    <source>
        <strain evidence="2 3">So ce836</strain>
    </source>
</reference>